<dbReference type="InterPro" id="IPR050570">
    <property type="entry name" value="Cell_wall_metabolism_enzyme"/>
</dbReference>
<reference evidence="4 5" key="1">
    <citation type="submission" date="2019-06" db="EMBL/GenBank/DDBJ databases">
        <authorList>
            <person name="Li M."/>
        </authorList>
    </citation>
    <scope>NUCLEOTIDE SEQUENCE [LARGE SCALE GENOMIC DNA]</scope>
    <source>
        <strain evidence="4 5">BGMRC6574</strain>
    </source>
</reference>
<evidence type="ECO:0000256" key="2">
    <source>
        <dbReference type="SAM" id="MobiDB-lite"/>
    </source>
</evidence>
<feature type="region of interest" description="Disordered" evidence="2">
    <location>
        <begin position="359"/>
        <end position="379"/>
    </location>
</feature>
<gene>
    <name evidence="4" type="ORF">FJU11_06965</name>
</gene>
<feature type="compositionally biased region" description="Basic and acidic residues" evidence="2">
    <location>
        <begin position="446"/>
        <end position="459"/>
    </location>
</feature>
<dbReference type="PANTHER" id="PTHR21666">
    <property type="entry name" value="PEPTIDASE-RELATED"/>
    <property type="match status" value="1"/>
</dbReference>
<evidence type="ECO:0000313" key="4">
    <source>
        <dbReference type="EMBL" id="TPW29664.1"/>
    </source>
</evidence>
<dbReference type="Gene3D" id="2.70.70.10">
    <property type="entry name" value="Glucose Permease (Domain IIA)"/>
    <property type="match status" value="1"/>
</dbReference>
<dbReference type="Proteomes" id="UP000320314">
    <property type="component" value="Unassembled WGS sequence"/>
</dbReference>
<feature type="compositionally biased region" description="Polar residues" evidence="2">
    <location>
        <begin position="58"/>
        <end position="70"/>
    </location>
</feature>
<evidence type="ECO:0000256" key="1">
    <source>
        <dbReference type="ARBA" id="ARBA00038420"/>
    </source>
</evidence>
<dbReference type="PROSITE" id="PS51782">
    <property type="entry name" value="LYSM"/>
    <property type="match status" value="2"/>
</dbReference>
<feature type="compositionally biased region" description="Low complexity" evidence="2">
    <location>
        <begin position="180"/>
        <end position="197"/>
    </location>
</feature>
<dbReference type="PANTHER" id="PTHR21666:SF263">
    <property type="entry name" value="MUREIN HYDROLASE ACTIVATOR NLPD"/>
    <property type="match status" value="1"/>
</dbReference>
<feature type="region of interest" description="Disordered" evidence="2">
    <location>
        <begin position="265"/>
        <end position="347"/>
    </location>
</feature>
<dbReference type="GO" id="GO:0004222">
    <property type="term" value="F:metalloendopeptidase activity"/>
    <property type="evidence" value="ECO:0007669"/>
    <property type="project" value="TreeGrafter"/>
</dbReference>
<sequence>MLGATLLASAAAGCSSDVLRFQDGHYGGDGMTTSSIAPNGGTAMRPPAPTGSYARNDANPQSASGGTSMAQPLPANNDDYSSPARTASVAPGAVQRGTLPPPGSANDSRPQTVSSSQARAATGWSTNSAMSVTLRPGEDVDTLSRRYGVPADAIMRANHLSSASAVSAGQQIVIPTYNRGGSDTSSAGTQSASATPSLRPGDGTRTLKAPEAAEQVASTHGGSYTVQSGDTLTRIASRTGVSIDALKQANDLSGTAIRIGQHLTLPSGATAPEKTQQATEEPAPKPQAEPAVKSEAASKPAANEDEPAAKTARSAQSEAPKPGTEAKVEEPAETKVASLPKSSGVGKLRWPARGQIVSRFGSREDGHQNDGIDISVPEGTPVKAAENGVVIYAGDGLKQYGNTVLVRHDDGLVTVYGYAKDIKVKRGAKVTRGEVIADSGMSGAADRPKLHFEVRKDATPVDPTSYLD</sequence>
<feature type="compositionally biased region" description="Low complexity" evidence="2">
    <location>
        <begin position="276"/>
        <end position="291"/>
    </location>
</feature>
<dbReference type="SUPFAM" id="SSF51261">
    <property type="entry name" value="Duplicated hybrid motif"/>
    <property type="match status" value="1"/>
</dbReference>
<dbReference type="Gene3D" id="3.10.350.10">
    <property type="entry name" value="LysM domain"/>
    <property type="match status" value="2"/>
</dbReference>
<keyword evidence="5" id="KW-1185">Reference proteome</keyword>
<dbReference type="InterPro" id="IPR036779">
    <property type="entry name" value="LysM_dom_sf"/>
</dbReference>
<proteinExistence type="inferred from homology"/>
<organism evidence="4 5">
    <name type="scientific">Pararhizobium mangrovi</name>
    <dbReference type="NCBI Taxonomy" id="2590452"/>
    <lineage>
        <taxon>Bacteria</taxon>
        <taxon>Pseudomonadati</taxon>
        <taxon>Pseudomonadota</taxon>
        <taxon>Alphaproteobacteria</taxon>
        <taxon>Hyphomicrobiales</taxon>
        <taxon>Rhizobiaceae</taxon>
        <taxon>Rhizobium/Agrobacterium group</taxon>
        <taxon>Pararhizobium</taxon>
    </lineage>
</organism>
<feature type="region of interest" description="Disordered" evidence="2">
    <location>
        <begin position="178"/>
        <end position="205"/>
    </location>
</feature>
<dbReference type="InterPro" id="IPR011055">
    <property type="entry name" value="Dup_hybrid_motif"/>
</dbReference>
<dbReference type="SMART" id="SM00257">
    <property type="entry name" value="LysM"/>
    <property type="match status" value="2"/>
</dbReference>
<comment type="caution">
    <text evidence="4">The sequence shown here is derived from an EMBL/GenBank/DDBJ whole genome shotgun (WGS) entry which is preliminary data.</text>
</comment>
<dbReference type="AlphaFoldDB" id="A0A506U9B0"/>
<name>A0A506U9B0_9HYPH</name>
<accession>A0A506U9B0</accession>
<dbReference type="InterPro" id="IPR018392">
    <property type="entry name" value="LysM"/>
</dbReference>
<feature type="compositionally biased region" description="Basic and acidic residues" evidence="2">
    <location>
        <begin position="324"/>
        <end position="333"/>
    </location>
</feature>
<dbReference type="Pfam" id="PF01551">
    <property type="entry name" value="Peptidase_M23"/>
    <property type="match status" value="1"/>
</dbReference>
<feature type="domain" description="LysM" evidence="3">
    <location>
        <begin position="222"/>
        <end position="265"/>
    </location>
</feature>
<feature type="compositionally biased region" description="Polar residues" evidence="2">
    <location>
        <begin position="105"/>
        <end position="131"/>
    </location>
</feature>
<dbReference type="EMBL" id="VHLH01000010">
    <property type="protein sequence ID" value="TPW29664.1"/>
    <property type="molecule type" value="Genomic_DNA"/>
</dbReference>
<dbReference type="CDD" id="cd12797">
    <property type="entry name" value="M23_peptidase"/>
    <property type="match status" value="1"/>
</dbReference>
<comment type="similarity">
    <text evidence="1">Belongs to the E.coli NlpD/Haemophilus LppB family.</text>
</comment>
<feature type="compositionally biased region" description="Basic and acidic residues" evidence="2">
    <location>
        <begin position="361"/>
        <end position="370"/>
    </location>
</feature>
<dbReference type="SUPFAM" id="SSF54106">
    <property type="entry name" value="LysM domain"/>
    <property type="match status" value="2"/>
</dbReference>
<evidence type="ECO:0000259" key="3">
    <source>
        <dbReference type="PROSITE" id="PS51782"/>
    </source>
</evidence>
<evidence type="ECO:0000313" key="5">
    <source>
        <dbReference type="Proteomes" id="UP000320314"/>
    </source>
</evidence>
<dbReference type="OrthoDB" id="9795421at2"/>
<dbReference type="InterPro" id="IPR016047">
    <property type="entry name" value="M23ase_b-sheet_dom"/>
</dbReference>
<feature type="region of interest" description="Disordered" evidence="2">
    <location>
        <begin position="30"/>
        <end position="137"/>
    </location>
</feature>
<feature type="region of interest" description="Disordered" evidence="2">
    <location>
        <begin position="440"/>
        <end position="468"/>
    </location>
</feature>
<dbReference type="CDD" id="cd00118">
    <property type="entry name" value="LysM"/>
    <property type="match status" value="2"/>
</dbReference>
<dbReference type="Pfam" id="PF01476">
    <property type="entry name" value="LysM"/>
    <property type="match status" value="2"/>
</dbReference>
<feature type="domain" description="LysM" evidence="3">
    <location>
        <begin position="130"/>
        <end position="174"/>
    </location>
</feature>
<protein>
    <submittedName>
        <fullName evidence="4">LysM peptidoglycan-binding domain-containing protein</fullName>
    </submittedName>
</protein>